<comment type="subcellular location">
    <subcellularLocation>
        <location evidence="1">Membrane</location>
        <topology evidence="1">Multi-pass membrane protein</topology>
    </subcellularLocation>
</comment>
<keyword evidence="3" id="KW-1133">Transmembrane helix</keyword>
<dbReference type="GO" id="GO:0005737">
    <property type="term" value="C:cytoplasm"/>
    <property type="evidence" value="ECO:0007669"/>
    <property type="project" value="TreeGrafter"/>
</dbReference>
<evidence type="ECO:0000256" key="2">
    <source>
        <dbReference type="ARBA" id="ARBA00022692"/>
    </source>
</evidence>
<proteinExistence type="predicted"/>
<evidence type="ECO:0000313" key="6">
    <source>
        <dbReference type="Proteomes" id="UP000015103"/>
    </source>
</evidence>
<dbReference type="PANTHER" id="PTHR21191:SF16">
    <property type="entry name" value="AQUAPORIN"/>
    <property type="match status" value="1"/>
</dbReference>
<keyword evidence="2" id="KW-0812">Transmembrane</keyword>
<protein>
    <submittedName>
        <fullName evidence="5">Uncharacterized protein</fullName>
    </submittedName>
</protein>
<dbReference type="InterPro" id="IPR051883">
    <property type="entry name" value="AQP11/12_channel"/>
</dbReference>
<dbReference type="EMBL" id="ACPB03010157">
    <property type="status" value="NOT_ANNOTATED_CDS"/>
    <property type="molecule type" value="Genomic_DNA"/>
</dbReference>
<evidence type="ECO:0000256" key="3">
    <source>
        <dbReference type="ARBA" id="ARBA00022989"/>
    </source>
</evidence>
<accession>T1I6K6</accession>
<dbReference type="eggNOG" id="ENOG502RYFD">
    <property type="taxonomic scope" value="Eukaryota"/>
</dbReference>
<dbReference type="AlphaFoldDB" id="T1I6K6"/>
<keyword evidence="4" id="KW-0472">Membrane</keyword>
<dbReference type="Proteomes" id="UP000015103">
    <property type="component" value="Unassembled WGS sequence"/>
</dbReference>
<dbReference type="EnsemblMetazoa" id="RPRC011927-RA">
    <property type="protein sequence ID" value="RPRC011927-PA"/>
    <property type="gene ID" value="RPRC011927"/>
</dbReference>
<dbReference type="GO" id="GO:0015267">
    <property type="term" value="F:channel activity"/>
    <property type="evidence" value="ECO:0007669"/>
    <property type="project" value="TreeGrafter"/>
</dbReference>
<dbReference type="SUPFAM" id="SSF81338">
    <property type="entry name" value="Aquaporin-like"/>
    <property type="match status" value="1"/>
</dbReference>
<dbReference type="STRING" id="13249.T1I6K6"/>
<evidence type="ECO:0000256" key="4">
    <source>
        <dbReference type="ARBA" id="ARBA00023136"/>
    </source>
</evidence>
<name>T1I6K6_RHOPR</name>
<dbReference type="PANTHER" id="PTHR21191">
    <property type="entry name" value="AQUAPORIN"/>
    <property type="match status" value="1"/>
</dbReference>
<evidence type="ECO:0000256" key="1">
    <source>
        <dbReference type="ARBA" id="ARBA00004141"/>
    </source>
</evidence>
<keyword evidence="6" id="KW-1185">Reference proteome</keyword>
<organism evidence="5 6">
    <name type="scientific">Rhodnius prolixus</name>
    <name type="common">Triatomid bug</name>
    <dbReference type="NCBI Taxonomy" id="13249"/>
    <lineage>
        <taxon>Eukaryota</taxon>
        <taxon>Metazoa</taxon>
        <taxon>Ecdysozoa</taxon>
        <taxon>Arthropoda</taxon>
        <taxon>Hexapoda</taxon>
        <taxon>Insecta</taxon>
        <taxon>Pterygota</taxon>
        <taxon>Neoptera</taxon>
        <taxon>Paraneoptera</taxon>
        <taxon>Hemiptera</taxon>
        <taxon>Heteroptera</taxon>
        <taxon>Panheteroptera</taxon>
        <taxon>Cimicomorpha</taxon>
        <taxon>Reduviidae</taxon>
        <taxon>Triatominae</taxon>
        <taxon>Rhodnius</taxon>
    </lineage>
</organism>
<dbReference type="VEuPathDB" id="VectorBase:RPRC011927"/>
<dbReference type="InterPro" id="IPR023271">
    <property type="entry name" value="Aquaporin-like"/>
</dbReference>
<evidence type="ECO:0000313" key="5">
    <source>
        <dbReference type="EnsemblMetazoa" id="RPRC011927-PA"/>
    </source>
</evidence>
<dbReference type="OMA" id="WISHAIV"/>
<dbReference type="FunCoup" id="T1I6K6">
    <property type="interactions" value="93"/>
</dbReference>
<reference evidence="5" key="1">
    <citation type="submission" date="2015-05" db="UniProtKB">
        <authorList>
            <consortium name="EnsemblMetazoa"/>
        </authorList>
    </citation>
    <scope>IDENTIFICATION</scope>
</reference>
<dbReference type="InParanoid" id="T1I6K6"/>
<sequence>MASIFGLIVSTAYIGLTGLIAWWARKLVDKICLKLTVRKILLLEAIATWELCASCFELIIVADNYGVTTYALYLFLLTIWWSRNWGDATACPYTHVEELVEGKTWISHAIVKILSQLAGGLLTYRYILYLWSLEVSPNHRGRAYEACTADLQ</sequence>
<dbReference type="GO" id="GO:0016020">
    <property type="term" value="C:membrane"/>
    <property type="evidence" value="ECO:0007669"/>
    <property type="project" value="UniProtKB-SubCell"/>
</dbReference>
<dbReference type="HOGENOM" id="CLU_1726892_0_0_1"/>